<feature type="domain" description="Bromo" evidence="8">
    <location>
        <begin position="221"/>
        <end position="291"/>
    </location>
</feature>
<proteinExistence type="predicted"/>
<feature type="compositionally biased region" description="Basic residues" evidence="7">
    <location>
        <begin position="111"/>
        <end position="125"/>
    </location>
</feature>
<evidence type="ECO:0000256" key="2">
    <source>
        <dbReference type="ARBA" id="ARBA00023015"/>
    </source>
</evidence>
<dbReference type="InterPro" id="IPR036427">
    <property type="entry name" value="Bromodomain-like_sf"/>
</dbReference>
<feature type="compositionally biased region" description="Basic residues" evidence="7">
    <location>
        <begin position="1"/>
        <end position="11"/>
    </location>
</feature>
<feature type="region of interest" description="Disordered" evidence="7">
    <location>
        <begin position="701"/>
        <end position="725"/>
    </location>
</feature>
<evidence type="ECO:0000256" key="6">
    <source>
        <dbReference type="PROSITE-ProRule" id="PRU00035"/>
    </source>
</evidence>
<feature type="compositionally biased region" description="Low complexity" evidence="7">
    <location>
        <begin position="706"/>
        <end position="715"/>
    </location>
</feature>
<feature type="compositionally biased region" description="Basic residues" evidence="7">
    <location>
        <begin position="90"/>
        <end position="103"/>
    </location>
</feature>
<organism evidence="9">
    <name type="scientific">Timema monikensis</name>
    <dbReference type="NCBI Taxonomy" id="170555"/>
    <lineage>
        <taxon>Eukaryota</taxon>
        <taxon>Metazoa</taxon>
        <taxon>Ecdysozoa</taxon>
        <taxon>Arthropoda</taxon>
        <taxon>Hexapoda</taxon>
        <taxon>Insecta</taxon>
        <taxon>Pterygota</taxon>
        <taxon>Neoptera</taxon>
        <taxon>Polyneoptera</taxon>
        <taxon>Phasmatodea</taxon>
        <taxon>Timematodea</taxon>
        <taxon>Timematoidea</taxon>
        <taxon>Timematidae</taxon>
        <taxon>Timema</taxon>
    </lineage>
</organism>
<evidence type="ECO:0000259" key="8">
    <source>
        <dbReference type="PROSITE" id="PS50014"/>
    </source>
</evidence>
<comment type="subcellular location">
    <subcellularLocation>
        <location evidence="1">Nucleus</location>
    </subcellularLocation>
</comment>
<feature type="compositionally biased region" description="Basic and acidic residues" evidence="7">
    <location>
        <begin position="71"/>
        <end position="89"/>
    </location>
</feature>
<dbReference type="SMART" id="SM00297">
    <property type="entry name" value="BROMO"/>
    <property type="match status" value="1"/>
</dbReference>
<dbReference type="PRINTS" id="PR00503">
    <property type="entry name" value="BROMODOMAIN"/>
</dbReference>
<dbReference type="InterPro" id="IPR051831">
    <property type="entry name" value="Bromodomain_contain_prot"/>
</dbReference>
<dbReference type="InterPro" id="IPR001487">
    <property type="entry name" value="Bromodomain"/>
</dbReference>
<dbReference type="GO" id="GO:0006357">
    <property type="term" value="P:regulation of transcription by RNA polymerase II"/>
    <property type="evidence" value="ECO:0007669"/>
    <property type="project" value="TreeGrafter"/>
</dbReference>
<dbReference type="CDD" id="cd05513">
    <property type="entry name" value="Bromo_brd7_like"/>
    <property type="match status" value="1"/>
</dbReference>
<feature type="compositionally biased region" description="Basic and acidic residues" evidence="7">
    <location>
        <begin position="12"/>
        <end position="23"/>
    </location>
</feature>
<evidence type="ECO:0000313" key="9">
    <source>
        <dbReference type="EMBL" id="CAD7430826.1"/>
    </source>
</evidence>
<dbReference type="Gene3D" id="1.20.920.10">
    <property type="entry name" value="Bromodomain-like"/>
    <property type="match status" value="1"/>
</dbReference>
<dbReference type="GO" id="GO:0005634">
    <property type="term" value="C:nucleus"/>
    <property type="evidence" value="ECO:0007669"/>
    <property type="project" value="UniProtKB-SubCell"/>
</dbReference>
<gene>
    <name evidence="9" type="ORF">TMSB3V08_LOCUS7575</name>
</gene>
<keyword evidence="2" id="KW-0805">Transcription regulation</keyword>
<evidence type="ECO:0000256" key="5">
    <source>
        <dbReference type="ARBA" id="ARBA00023242"/>
    </source>
</evidence>
<feature type="compositionally biased region" description="Polar residues" evidence="7">
    <location>
        <begin position="169"/>
        <end position="183"/>
    </location>
</feature>
<dbReference type="AlphaFoldDB" id="A0A7R9ECY9"/>
<evidence type="ECO:0000256" key="4">
    <source>
        <dbReference type="ARBA" id="ARBA00023163"/>
    </source>
</evidence>
<protein>
    <recommendedName>
        <fullName evidence="8">Bromo domain-containing protein</fullName>
    </recommendedName>
</protein>
<feature type="region of interest" description="Disordered" evidence="7">
    <location>
        <begin position="169"/>
        <end position="189"/>
    </location>
</feature>
<reference evidence="9" key="1">
    <citation type="submission" date="2020-11" db="EMBL/GenBank/DDBJ databases">
        <authorList>
            <person name="Tran Van P."/>
        </authorList>
    </citation>
    <scope>NUCLEOTIDE SEQUENCE</scope>
</reference>
<dbReference type="Pfam" id="PF12024">
    <property type="entry name" value="DUF3512"/>
    <property type="match status" value="1"/>
</dbReference>
<dbReference type="PANTHER" id="PTHR22881">
    <property type="entry name" value="BROMODOMAIN CONTAINING PROTEIN"/>
    <property type="match status" value="1"/>
</dbReference>
<name>A0A7R9ECY9_9NEOP</name>
<feature type="region of interest" description="Disordered" evidence="7">
    <location>
        <begin position="1"/>
        <end position="152"/>
    </location>
</feature>
<sequence length="822" mass="92162">MGSKKHKKHKSEKKDKYEDKQSGIEKPPGLKLILKVGSSSTPEHSSDSPGPSIPLVHTNINYSVTPAAGDEESRHSSTSLHGREDSHLERQHKKVKKKKKKKEKDKDREKHEKKHKHHHKEKRKRLRDESSQDDISMGEESSSDPPLPKRMLDSSGAAVKVAVPEPMQTAVSSGDPSIQHSGQGTAGLSGVLREPRSCVLRQRQERSALQKLLDYLLKGVEKRDPQQFFAWPVTDHIAPGYSQIIHHPMDFSTMKQKIDDNQYLTLNDFIEDFKLMCNNAMVYNHPETIYYKAAKKLLHVGVKMMSQDKLKPLRSVITYMVDISREELGFDLGYEEGVVGVKIEPEEEQEGGEDSQDILEVKQEVKRIIETNKPLSKFEAIPDDLTPEEILEQAQKAARSASEKLSLKRANSKMGFLRQRKDGTTSLAIVVPNDGVTPGTNERPISLGVLCGKLTHGTGQLQGFREDRRNLTKTVKPLYYGAFGSYAPSYDSTFANLTKEESDLVYQTYGDETAVQYAESILDFSKDCDFTLTMVDDLLDLLTSGEHRKTKRFLEDRRKLREEEERIRQLLEGKPHLPSPPPTAPQPDVEVDYTALKSLADLGIDTSFIDSFEQERKRNEEQKASEEAVQAGLDHTSNLLQKLQQVQNDRLSMVPPPHLAHVVQPSDNEVHLAEKITENLKDMAKKVSPGAIAPVSAVRKAMGVHPSSEPNSPAPAEEENPTSVASETLVDEVDVEGTSSQAEAEEERGEVGDVPDLESELREFLESEPALSNSPLHGDKTIEEILSESYRYLKSQKRLQLRRVGETDASHIIGHQFLCPPM</sequence>
<dbReference type="Pfam" id="PF00439">
    <property type="entry name" value="Bromodomain"/>
    <property type="match status" value="1"/>
</dbReference>
<feature type="region of interest" description="Disordered" evidence="7">
    <location>
        <begin position="736"/>
        <end position="755"/>
    </location>
</feature>
<feature type="compositionally biased region" description="Acidic residues" evidence="7">
    <location>
        <begin position="743"/>
        <end position="755"/>
    </location>
</feature>
<keyword evidence="5" id="KW-0539">Nucleus</keyword>
<dbReference type="PANTHER" id="PTHR22881:SF27">
    <property type="entry name" value="BROMODOMAIN CONTAINING 7_9"/>
    <property type="match status" value="1"/>
</dbReference>
<dbReference type="PROSITE" id="PS50014">
    <property type="entry name" value="BROMODOMAIN_2"/>
    <property type="match status" value="1"/>
</dbReference>
<dbReference type="InterPro" id="IPR021900">
    <property type="entry name" value="DUF3512"/>
</dbReference>
<dbReference type="EMBL" id="OB794670">
    <property type="protein sequence ID" value="CAD7430826.1"/>
    <property type="molecule type" value="Genomic_DNA"/>
</dbReference>
<evidence type="ECO:0000256" key="1">
    <source>
        <dbReference type="ARBA" id="ARBA00004123"/>
    </source>
</evidence>
<dbReference type="SUPFAM" id="SSF47370">
    <property type="entry name" value="Bromodomain"/>
    <property type="match status" value="1"/>
</dbReference>
<keyword evidence="4" id="KW-0804">Transcription</keyword>
<accession>A0A7R9ECY9</accession>
<keyword evidence="3 6" id="KW-0103">Bromodomain</keyword>
<evidence type="ECO:0000256" key="3">
    <source>
        <dbReference type="ARBA" id="ARBA00023117"/>
    </source>
</evidence>
<evidence type="ECO:0000256" key="7">
    <source>
        <dbReference type="SAM" id="MobiDB-lite"/>
    </source>
</evidence>